<name>A0ABN2CB15_9MICO</name>
<sequence length="377" mass="40963">MVLPYGRQSINAEDIKVVEEVLRSDWLTTGPYVTRFEQEIAELAGSPNQAVSVTSGTAALHVAYAAAEVGPGDEVITTPLTFLATATTASMLGAKVVFADICEDTGNLDPRAAEAEITGATKVVAGVDYGGHPIDAEGLAAVAKKAGAYLLEDAAHSVGGSLDGTPVGSLADITTFSFFPTKNLTTGEGGAVVAKDADVVERARRFKGIGMVREPEQLRTTDEGAWWYEMPELGLNYRLNDLQAALGTSQLTRLAQFKARRQEITDRYNEGLAGIEQLRLPAHRDGAEPVWHLYPLRITDGRRRELFDHLRGQGIGVQVNYIPVYWQPYYADLGYKRGMCPTAEAYYEQEISLPMFPDLTDGDVDRVVELIRSFCGA</sequence>
<dbReference type="InterPro" id="IPR015422">
    <property type="entry name" value="PyrdxlP-dep_Trfase_small"/>
</dbReference>
<dbReference type="Pfam" id="PF01041">
    <property type="entry name" value="DegT_DnrJ_EryC1"/>
    <property type="match status" value="1"/>
</dbReference>
<gene>
    <name evidence="3" type="primary">pseC</name>
    <name evidence="3" type="ORF">GCM10009762_27370</name>
</gene>
<proteinExistence type="inferred from homology"/>
<evidence type="ECO:0000256" key="1">
    <source>
        <dbReference type="ARBA" id="ARBA00001933"/>
    </source>
</evidence>
<comment type="similarity">
    <text evidence="2">Belongs to the DegT/DnrJ/EryC1 family.</text>
</comment>
<reference evidence="3 4" key="1">
    <citation type="journal article" date="2019" name="Int. J. Syst. Evol. Microbiol.">
        <title>The Global Catalogue of Microorganisms (GCM) 10K type strain sequencing project: providing services to taxonomists for standard genome sequencing and annotation.</title>
        <authorList>
            <consortium name="The Broad Institute Genomics Platform"/>
            <consortium name="The Broad Institute Genome Sequencing Center for Infectious Disease"/>
            <person name="Wu L."/>
            <person name="Ma J."/>
        </authorList>
    </citation>
    <scope>NUCLEOTIDE SEQUENCE [LARGE SCALE GENOMIC DNA]</scope>
    <source>
        <strain evidence="3 4">JCM 14588</strain>
    </source>
</reference>
<dbReference type="PANTHER" id="PTHR30244:SF34">
    <property type="entry name" value="DTDP-4-AMINO-4,6-DIDEOXYGALACTOSE TRANSAMINASE"/>
    <property type="match status" value="1"/>
</dbReference>
<evidence type="ECO:0000313" key="4">
    <source>
        <dbReference type="Proteomes" id="UP001501288"/>
    </source>
</evidence>
<comment type="caution">
    <text evidence="3">The sequence shown here is derived from an EMBL/GenBank/DDBJ whole genome shotgun (WGS) entry which is preliminary data.</text>
</comment>
<keyword evidence="2" id="KW-0663">Pyridoxal phosphate</keyword>
<evidence type="ECO:0000256" key="2">
    <source>
        <dbReference type="RuleBase" id="RU004508"/>
    </source>
</evidence>
<organism evidence="3 4">
    <name type="scientific">Dermacoccus barathri</name>
    <dbReference type="NCBI Taxonomy" id="322601"/>
    <lineage>
        <taxon>Bacteria</taxon>
        <taxon>Bacillati</taxon>
        <taxon>Actinomycetota</taxon>
        <taxon>Actinomycetes</taxon>
        <taxon>Micrococcales</taxon>
        <taxon>Dermacoccaceae</taxon>
        <taxon>Dermacoccus</taxon>
    </lineage>
</organism>
<accession>A0ABN2CB15</accession>
<dbReference type="Gene3D" id="3.40.640.10">
    <property type="entry name" value="Type I PLP-dependent aspartate aminotransferase-like (Major domain)"/>
    <property type="match status" value="1"/>
</dbReference>
<dbReference type="PIRSF" id="PIRSF000390">
    <property type="entry name" value="PLP_StrS"/>
    <property type="match status" value="1"/>
</dbReference>
<dbReference type="SUPFAM" id="SSF53383">
    <property type="entry name" value="PLP-dependent transferases"/>
    <property type="match status" value="1"/>
</dbReference>
<keyword evidence="4" id="KW-1185">Reference proteome</keyword>
<dbReference type="InterPro" id="IPR000653">
    <property type="entry name" value="DegT/StrS_aminotransferase"/>
</dbReference>
<dbReference type="InterPro" id="IPR015424">
    <property type="entry name" value="PyrdxlP-dep_Trfase"/>
</dbReference>
<dbReference type="Proteomes" id="UP001501288">
    <property type="component" value="Unassembled WGS sequence"/>
</dbReference>
<dbReference type="PANTHER" id="PTHR30244">
    <property type="entry name" value="TRANSAMINASE"/>
    <property type="match status" value="1"/>
</dbReference>
<dbReference type="CDD" id="cd00616">
    <property type="entry name" value="AHBA_syn"/>
    <property type="match status" value="1"/>
</dbReference>
<dbReference type="RefSeq" id="WP_346030931.1">
    <property type="nucleotide sequence ID" value="NZ_BAAANV010000066.1"/>
</dbReference>
<dbReference type="Gene3D" id="3.90.1150.10">
    <property type="entry name" value="Aspartate Aminotransferase, domain 1"/>
    <property type="match status" value="1"/>
</dbReference>
<dbReference type="InterPro" id="IPR015421">
    <property type="entry name" value="PyrdxlP-dep_Trfase_major"/>
</dbReference>
<protein>
    <submittedName>
        <fullName evidence="3">UDP-4-amino-4, 6-dideoxy-N-acetyl-beta-L-altrosami ne transaminase</fullName>
    </submittedName>
</protein>
<evidence type="ECO:0000313" key="3">
    <source>
        <dbReference type="EMBL" id="GAA1553148.1"/>
    </source>
</evidence>
<dbReference type="InterPro" id="IPR020026">
    <property type="entry name" value="PseC"/>
</dbReference>
<comment type="cofactor">
    <cofactor evidence="1">
        <name>pyridoxal 5'-phosphate</name>
        <dbReference type="ChEBI" id="CHEBI:597326"/>
    </cofactor>
</comment>
<dbReference type="NCBIfam" id="TIGR03588">
    <property type="entry name" value="PseC"/>
    <property type="match status" value="1"/>
</dbReference>
<dbReference type="EMBL" id="BAAANV010000066">
    <property type="protein sequence ID" value="GAA1553148.1"/>
    <property type="molecule type" value="Genomic_DNA"/>
</dbReference>